<protein>
    <submittedName>
        <fullName evidence="3">Uncharacterized protein</fullName>
    </submittedName>
</protein>
<name>A0A383VT20_TETOB</name>
<gene>
    <name evidence="3" type="ORF">BQ4739_LOCUS7923</name>
</gene>
<sequence>MSGKLSKAVTTSRTGGQASSLAVVLLAAAGVGWFWWRRRKDAASSGKKQQQGSKGGRSGFRFPAAAPKVGGARIAGSGKQAPAFSLPAAAAAGRAGGARKGNPKKTNKQQRKEEKAAKKAARGQGLELIHNAQLQEKQEQEGPVTIKYVDLNKTSDIYDKVREYQETGKKRYP</sequence>
<evidence type="ECO:0000313" key="4">
    <source>
        <dbReference type="Proteomes" id="UP000256970"/>
    </source>
</evidence>
<keyword evidence="2" id="KW-0472">Membrane</keyword>
<feature type="transmembrane region" description="Helical" evidence="2">
    <location>
        <begin position="20"/>
        <end position="36"/>
    </location>
</feature>
<accession>A0A383VT20</accession>
<keyword evidence="2" id="KW-1133">Transmembrane helix</keyword>
<feature type="region of interest" description="Disordered" evidence="1">
    <location>
        <begin position="40"/>
        <end position="64"/>
    </location>
</feature>
<evidence type="ECO:0000313" key="3">
    <source>
        <dbReference type="EMBL" id="SZX67536.1"/>
    </source>
</evidence>
<evidence type="ECO:0000256" key="2">
    <source>
        <dbReference type="SAM" id="Phobius"/>
    </source>
</evidence>
<keyword evidence="2" id="KW-0812">Transmembrane</keyword>
<dbReference type="EMBL" id="FNXT01000803">
    <property type="protein sequence ID" value="SZX67536.1"/>
    <property type="molecule type" value="Genomic_DNA"/>
</dbReference>
<organism evidence="3 4">
    <name type="scientific">Tetradesmus obliquus</name>
    <name type="common">Green alga</name>
    <name type="synonym">Acutodesmus obliquus</name>
    <dbReference type="NCBI Taxonomy" id="3088"/>
    <lineage>
        <taxon>Eukaryota</taxon>
        <taxon>Viridiplantae</taxon>
        <taxon>Chlorophyta</taxon>
        <taxon>core chlorophytes</taxon>
        <taxon>Chlorophyceae</taxon>
        <taxon>CS clade</taxon>
        <taxon>Sphaeropleales</taxon>
        <taxon>Scenedesmaceae</taxon>
        <taxon>Tetradesmus</taxon>
    </lineage>
</organism>
<reference evidence="3 4" key="1">
    <citation type="submission" date="2016-10" db="EMBL/GenBank/DDBJ databases">
        <authorList>
            <person name="Cai Z."/>
        </authorList>
    </citation>
    <scope>NUCLEOTIDE SEQUENCE [LARGE SCALE GENOMIC DNA]</scope>
</reference>
<keyword evidence="4" id="KW-1185">Reference proteome</keyword>
<proteinExistence type="predicted"/>
<evidence type="ECO:0000256" key="1">
    <source>
        <dbReference type="SAM" id="MobiDB-lite"/>
    </source>
</evidence>
<dbReference type="Proteomes" id="UP000256970">
    <property type="component" value="Unassembled WGS sequence"/>
</dbReference>
<feature type="region of interest" description="Disordered" evidence="1">
    <location>
        <begin position="86"/>
        <end position="125"/>
    </location>
</feature>
<dbReference type="AlphaFoldDB" id="A0A383VT20"/>